<dbReference type="Pfam" id="PF13602">
    <property type="entry name" value="ADH_zinc_N_2"/>
    <property type="match status" value="1"/>
</dbReference>
<dbReference type="Gene3D" id="3.90.180.10">
    <property type="entry name" value="Medium-chain alcohol dehydrogenases, catalytic domain"/>
    <property type="match status" value="1"/>
</dbReference>
<dbReference type="SMART" id="SM00829">
    <property type="entry name" value="PKS_ER"/>
    <property type="match status" value="1"/>
</dbReference>
<proteinExistence type="predicted"/>
<evidence type="ECO:0000313" key="2">
    <source>
        <dbReference type="EMBL" id="KAE8154317.1"/>
    </source>
</evidence>
<dbReference type="Pfam" id="PF08240">
    <property type="entry name" value="ADH_N"/>
    <property type="match status" value="1"/>
</dbReference>
<dbReference type="InterPro" id="IPR052733">
    <property type="entry name" value="Chloroplast_QOR"/>
</dbReference>
<dbReference type="GO" id="GO:0016491">
    <property type="term" value="F:oxidoreductase activity"/>
    <property type="evidence" value="ECO:0007669"/>
    <property type="project" value="InterPro"/>
</dbReference>
<accession>A0A5N6U6Q0</accession>
<dbReference type="OrthoDB" id="3509362at2759"/>
<dbReference type="Proteomes" id="UP000325780">
    <property type="component" value="Unassembled WGS sequence"/>
</dbReference>
<dbReference type="PANTHER" id="PTHR44013">
    <property type="entry name" value="ZINC-TYPE ALCOHOL DEHYDROGENASE-LIKE PROTEIN C16A3.02C"/>
    <property type="match status" value="1"/>
</dbReference>
<dbReference type="CDD" id="cd05289">
    <property type="entry name" value="MDR_like_2"/>
    <property type="match status" value="1"/>
</dbReference>
<dbReference type="SUPFAM" id="SSF50129">
    <property type="entry name" value="GroES-like"/>
    <property type="match status" value="1"/>
</dbReference>
<dbReference type="SUPFAM" id="SSF51735">
    <property type="entry name" value="NAD(P)-binding Rossmann-fold domains"/>
    <property type="match status" value="1"/>
</dbReference>
<dbReference type="InterPro" id="IPR020843">
    <property type="entry name" value="ER"/>
</dbReference>
<evidence type="ECO:0000313" key="3">
    <source>
        <dbReference type="Proteomes" id="UP000325780"/>
    </source>
</evidence>
<dbReference type="EMBL" id="ML742030">
    <property type="protein sequence ID" value="KAE8154317.1"/>
    <property type="molecule type" value="Genomic_DNA"/>
</dbReference>
<protein>
    <recommendedName>
        <fullName evidence="1">Enoyl reductase (ER) domain-containing protein</fullName>
    </recommendedName>
</protein>
<dbReference type="InterPro" id="IPR036291">
    <property type="entry name" value="NAD(P)-bd_dom_sf"/>
</dbReference>
<dbReference type="InterPro" id="IPR011032">
    <property type="entry name" value="GroES-like_sf"/>
</dbReference>
<organism evidence="2 3">
    <name type="scientific">Aspergillus avenaceus</name>
    <dbReference type="NCBI Taxonomy" id="36643"/>
    <lineage>
        <taxon>Eukaryota</taxon>
        <taxon>Fungi</taxon>
        <taxon>Dikarya</taxon>
        <taxon>Ascomycota</taxon>
        <taxon>Pezizomycotina</taxon>
        <taxon>Eurotiomycetes</taxon>
        <taxon>Eurotiomycetidae</taxon>
        <taxon>Eurotiales</taxon>
        <taxon>Aspergillaceae</taxon>
        <taxon>Aspergillus</taxon>
        <taxon>Aspergillus subgen. Circumdati</taxon>
    </lineage>
</organism>
<keyword evidence="3" id="KW-1185">Reference proteome</keyword>
<feature type="domain" description="Enoyl reductase (ER)" evidence="1">
    <location>
        <begin position="13"/>
        <end position="323"/>
    </location>
</feature>
<sequence>MSTQTTMRALIQPDIQEPKVILTAQPIPTPDFTADEHLIKVHCVSPCARELHWLKFFTPPKPRTPIPCYDVAGIIITSPPDSPFREGDEVYARIYYIRPGCASDYAISVSSELAHRPQNLSWAASAAVPLSAQTAWQALFLHSGVGEFGSETWKGKRVLVTAASGGVGVWVTQIAALAGATVIGTCSSQNTDFVKQLGASEVLDYRAVSLKDWASEPGKKADLVIECVGGKSLTDAWWCVADGGALISIVQPPEQVKPEGFTDRDIKNMFFVMEPNRKHLEAITELVVAGRCKPVVDSIWPLEMYQEAFDRLDGGHARGKIVLDLSLNQ</sequence>
<name>A0A5N6U6Q0_ASPAV</name>
<dbReference type="InterPro" id="IPR013154">
    <property type="entry name" value="ADH-like_N"/>
</dbReference>
<dbReference type="Gene3D" id="3.40.50.720">
    <property type="entry name" value="NAD(P)-binding Rossmann-like Domain"/>
    <property type="match status" value="1"/>
</dbReference>
<reference evidence="2 3" key="1">
    <citation type="submission" date="2019-04" db="EMBL/GenBank/DDBJ databases">
        <title>Friends and foes A comparative genomics study of 23 Aspergillus species from section Flavi.</title>
        <authorList>
            <consortium name="DOE Joint Genome Institute"/>
            <person name="Kjaerbolling I."/>
            <person name="Vesth T."/>
            <person name="Frisvad J.C."/>
            <person name="Nybo J.L."/>
            <person name="Theobald S."/>
            <person name="Kildgaard S."/>
            <person name="Isbrandt T."/>
            <person name="Kuo A."/>
            <person name="Sato A."/>
            <person name="Lyhne E.K."/>
            <person name="Kogle M.E."/>
            <person name="Wiebenga A."/>
            <person name="Kun R.S."/>
            <person name="Lubbers R.J."/>
            <person name="Makela M.R."/>
            <person name="Barry K."/>
            <person name="Chovatia M."/>
            <person name="Clum A."/>
            <person name="Daum C."/>
            <person name="Haridas S."/>
            <person name="He G."/>
            <person name="LaButti K."/>
            <person name="Lipzen A."/>
            <person name="Mondo S."/>
            <person name="Riley R."/>
            <person name="Salamov A."/>
            <person name="Simmons B.A."/>
            <person name="Magnuson J.K."/>
            <person name="Henrissat B."/>
            <person name="Mortensen U.H."/>
            <person name="Larsen T.O."/>
            <person name="Devries R.P."/>
            <person name="Grigoriev I.V."/>
            <person name="Machida M."/>
            <person name="Baker S.E."/>
            <person name="Andersen M.R."/>
        </authorList>
    </citation>
    <scope>NUCLEOTIDE SEQUENCE [LARGE SCALE GENOMIC DNA]</scope>
    <source>
        <strain evidence="2 3">IBT 18842</strain>
    </source>
</reference>
<dbReference type="AlphaFoldDB" id="A0A5N6U6Q0"/>
<gene>
    <name evidence="2" type="ORF">BDV25DRAFT_147941</name>
</gene>
<dbReference type="PANTHER" id="PTHR44013:SF5">
    <property type="entry name" value="OXIDOREDUCTASE, PUTATIVE (AFU_ORTHOLOGUE AFUA_5G01290)-RELATED"/>
    <property type="match status" value="1"/>
</dbReference>
<evidence type="ECO:0000259" key="1">
    <source>
        <dbReference type="SMART" id="SM00829"/>
    </source>
</evidence>